<keyword evidence="1" id="KW-0472">Membrane</keyword>
<feature type="transmembrane region" description="Helical" evidence="1">
    <location>
        <begin position="107"/>
        <end position="126"/>
    </location>
</feature>
<dbReference type="eggNOG" id="COG3086">
    <property type="taxonomic scope" value="Bacteria"/>
</dbReference>
<gene>
    <name evidence="2" type="ordered locus">TERTU_1183</name>
</gene>
<dbReference type="STRING" id="377629.TERTU_1183"/>
<dbReference type="PANTHER" id="PTHR35867:SF1">
    <property type="entry name" value="PROTEIN RSEC"/>
    <property type="match status" value="1"/>
</dbReference>
<dbReference type="InterPro" id="IPR007359">
    <property type="entry name" value="SigmaE_reg_RseC_MucC"/>
</dbReference>
<name>C5BRN1_TERTT</name>
<evidence type="ECO:0000256" key="1">
    <source>
        <dbReference type="SAM" id="Phobius"/>
    </source>
</evidence>
<dbReference type="EMBL" id="CP001614">
    <property type="protein sequence ID" value="ACR12622.1"/>
    <property type="molecule type" value="Genomic_DNA"/>
</dbReference>
<evidence type="ECO:0000313" key="2">
    <source>
        <dbReference type="EMBL" id="ACR12622.1"/>
    </source>
</evidence>
<dbReference type="RefSeq" id="WP_015818734.1">
    <property type="nucleotide sequence ID" value="NC_012997.1"/>
</dbReference>
<sequence length="155" mass="16678">MITENGKVLAVEDHNVWVETLKTSTCGACRARHGCGQRMLAASDDYTRVRVALPAEYGNLQPGDEVTLGIDESSFLKGVFLAYGLPLVAMLVAVASAAQFFTEEWVLMLAAITGLITGGAVVRLTASNMALNQCFRARLISRAENAIVQTLNMLD</sequence>
<keyword evidence="3" id="KW-1185">Reference proteome</keyword>
<proteinExistence type="predicted"/>
<dbReference type="Pfam" id="PF04246">
    <property type="entry name" value="RseC_MucC"/>
    <property type="match status" value="1"/>
</dbReference>
<keyword evidence="1" id="KW-1133">Transmembrane helix</keyword>
<dbReference type="AlphaFoldDB" id="C5BRN1"/>
<feature type="transmembrane region" description="Helical" evidence="1">
    <location>
        <begin position="80"/>
        <end position="101"/>
    </location>
</feature>
<dbReference type="InterPro" id="IPR026268">
    <property type="entry name" value="RseC"/>
</dbReference>
<dbReference type="PIRSF" id="PIRSF004923">
    <property type="entry name" value="RseC"/>
    <property type="match status" value="1"/>
</dbReference>
<protein>
    <submittedName>
        <fullName evidence="2">Positive regulator for alginate biosynthesis MucC</fullName>
    </submittedName>
</protein>
<evidence type="ECO:0000313" key="3">
    <source>
        <dbReference type="Proteomes" id="UP000009080"/>
    </source>
</evidence>
<reference evidence="2 3" key="1">
    <citation type="journal article" date="2009" name="PLoS ONE">
        <title>The complete genome of Teredinibacter turnerae T7901: an intracellular endosymbiont of marine wood-boring bivalves (shipworms).</title>
        <authorList>
            <person name="Yang J.C."/>
            <person name="Madupu R."/>
            <person name="Durkin A.S."/>
            <person name="Ekborg N.A."/>
            <person name="Pedamallu C.S."/>
            <person name="Hostetler J.B."/>
            <person name="Radune D."/>
            <person name="Toms B.S."/>
            <person name="Henrissat B."/>
            <person name="Coutinho P.M."/>
            <person name="Schwarz S."/>
            <person name="Field L."/>
            <person name="Trindade-Silva A.E."/>
            <person name="Soares C.A.G."/>
            <person name="Elshahawi S."/>
            <person name="Hanora A."/>
            <person name="Schmidt E.W."/>
            <person name="Haygood M.G."/>
            <person name="Posfai J."/>
            <person name="Benner J."/>
            <person name="Madinger C."/>
            <person name="Nove J."/>
            <person name="Anton B."/>
            <person name="Chaudhary K."/>
            <person name="Foster J."/>
            <person name="Holman A."/>
            <person name="Kumar S."/>
            <person name="Lessard P.A."/>
            <person name="Luyten Y.A."/>
            <person name="Slatko B."/>
            <person name="Wood N."/>
            <person name="Wu B."/>
            <person name="Teplitski M."/>
            <person name="Mougous J.D."/>
            <person name="Ward N."/>
            <person name="Eisen J.A."/>
            <person name="Badger J.H."/>
            <person name="Distel D.L."/>
        </authorList>
    </citation>
    <scope>NUCLEOTIDE SEQUENCE [LARGE SCALE GENOMIC DNA]</scope>
    <source>
        <strain evidence="3">ATCC 39867 / T7901</strain>
    </source>
</reference>
<dbReference type="HOGENOM" id="CLU_124911_0_2_6"/>
<accession>C5BRN1</accession>
<dbReference type="PANTHER" id="PTHR35867">
    <property type="entry name" value="PROTEIN RSEC"/>
    <property type="match status" value="1"/>
</dbReference>
<dbReference type="OrthoDB" id="9795854at2"/>
<keyword evidence="1" id="KW-0812">Transmembrane</keyword>
<dbReference type="KEGG" id="ttu:TERTU_1183"/>
<organism evidence="2 3">
    <name type="scientific">Teredinibacter turnerae (strain ATCC 39867 / T7901)</name>
    <dbReference type="NCBI Taxonomy" id="377629"/>
    <lineage>
        <taxon>Bacteria</taxon>
        <taxon>Pseudomonadati</taxon>
        <taxon>Pseudomonadota</taxon>
        <taxon>Gammaproteobacteria</taxon>
        <taxon>Cellvibrionales</taxon>
        <taxon>Cellvibrionaceae</taxon>
        <taxon>Teredinibacter</taxon>
    </lineage>
</organism>
<dbReference type="Proteomes" id="UP000009080">
    <property type="component" value="Chromosome"/>
</dbReference>